<dbReference type="InterPro" id="IPR008792">
    <property type="entry name" value="PQQD"/>
</dbReference>
<sequence>VDNRLCTSANRSASQWMAGMGLPIRMGESETGRPVRGYQRSRDHSGNDYRDGEVMNKNDILGRRPCRTDNDEVKWTYEDEIVVITYPKKFGKMEKWLQKRIGGPEVVRRPLDKFSSYIWEMCDGENSVADVVHKFDEKFGEEVAPAPDRVRIFLETLLELNLIDLK</sequence>
<dbReference type="AlphaFoldDB" id="A0A382TGZ6"/>
<feature type="non-terminal residue" evidence="2">
    <location>
        <position position="1"/>
    </location>
</feature>
<gene>
    <name evidence="2" type="ORF">METZ01_LOCUS374228</name>
</gene>
<dbReference type="Pfam" id="PF05402">
    <property type="entry name" value="PqqD"/>
    <property type="match status" value="1"/>
</dbReference>
<dbReference type="EMBL" id="UINC01136542">
    <property type="protein sequence ID" value="SVD21374.1"/>
    <property type="molecule type" value="Genomic_DNA"/>
</dbReference>
<evidence type="ECO:0000313" key="2">
    <source>
        <dbReference type="EMBL" id="SVD21374.1"/>
    </source>
</evidence>
<evidence type="ECO:0008006" key="3">
    <source>
        <dbReference type="Google" id="ProtNLM"/>
    </source>
</evidence>
<proteinExistence type="predicted"/>
<feature type="compositionally biased region" description="Basic and acidic residues" evidence="1">
    <location>
        <begin position="40"/>
        <end position="54"/>
    </location>
</feature>
<accession>A0A382TGZ6</accession>
<feature type="region of interest" description="Disordered" evidence="1">
    <location>
        <begin position="28"/>
        <end position="54"/>
    </location>
</feature>
<evidence type="ECO:0000256" key="1">
    <source>
        <dbReference type="SAM" id="MobiDB-lite"/>
    </source>
</evidence>
<name>A0A382TGZ6_9ZZZZ</name>
<organism evidence="2">
    <name type="scientific">marine metagenome</name>
    <dbReference type="NCBI Taxonomy" id="408172"/>
    <lineage>
        <taxon>unclassified sequences</taxon>
        <taxon>metagenomes</taxon>
        <taxon>ecological metagenomes</taxon>
    </lineage>
</organism>
<dbReference type="Gene3D" id="1.10.10.1150">
    <property type="entry name" value="Coenzyme PQQ synthesis protein D (PqqD)"/>
    <property type="match status" value="1"/>
</dbReference>
<protein>
    <recommendedName>
        <fullName evidence="3">PqqD family protein</fullName>
    </recommendedName>
</protein>
<reference evidence="2" key="1">
    <citation type="submission" date="2018-05" db="EMBL/GenBank/DDBJ databases">
        <authorList>
            <person name="Lanie J.A."/>
            <person name="Ng W.-L."/>
            <person name="Kazmierczak K.M."/>
            <person name="Andrzejewski T.M."/>
            <person name="Davidsen T.M."/>
            <person name="Wayne K.J."/>
            <person name="Tettelin H."/>
            <person name="Glass J.I."/>
            <person name="Rusch D."/>
            <person name="Podicherti R."/>
            <person name="Tsui H.-C.T."/>
            <person name="Winkler M.E."/>
        </authorList>
    </citation>
    <scope>NUCLEOTIDE SEQUENCE</scope>
</reference>
<dbReference type="InterPro" id="IPR041881">
    <property type="entry name" value="PqqD_sf"/>
</dbReference>